<feature type="compositionally biased region" description="Basic and acidic residues" evidence="1">
    <location>
        <begin position="9"/>
        <end position="20"/>
    </location>
</feature>
<organism evidence="2 3">
    <name type="scientific">Litomosoides sigmodontis</name>
    <name type="common">Filarial nematode worm</name>
    <dbReference type="NCBI Taxonomy" id="42156"/>
    <lineage>
        <taxon>Eukaryota</taxon>
        <taxon>Metazoa</taxon>
        <taxon>Ecdysozoa</taxon>
        <taxon>Nematoda</taxon>
        <taxon>Chromadorea</taxon>
        <taxon>Rhabditida</taxon>
        <taxon>Spirurina</taxon>
        <taxon>Spiruromorpha</taxon>
        <taxon>Filarioidea</taxon>
        <taxon>Onchocercidae</taxon>
        <taxon>Litomosoides</taxon>
    </lineage>
</organism>
<evidence type="ECO:0000313" key="2">
    <source>
        <dbReference type="EMBL" id="VDK70790.1"/>
    </source>
</evidence>
<dbReference type="AlphaFoldDB" id="A0A3P6SSB3"/>
<gene>
    <name evidence="2" type="ORF">NLS_LOCUS1220</name>
</gene>
<proteinExistence type="predicted"/>
<sequence>MAKRGWTQRQKEAIERKEMKKREASATSFDELTGAVADSLSALITVQTPYLTYNHSHTRIFCLRARFRG</sequence>
<evidence type="ECO:0000313" key="3">
    <source>
        <dbReference type="Proteomes" id="UP000277928"/>
    </source>
</evidence>
<name>A0A3P6SSB3_LITSI</name>
<feature type="region of interest" description="Disordered" evidence="1">
    <location>
        <begin position="1"/>
        <end position="20"/>
    </location>
</feature>
<protein>
    <submittedName>
        <fullName evidence="2">Uncharacterized protein</fullName>
    </submittedName>
</protein>
<evidence type="ECO:0000256" key="1">
    <source>
        <dbReference type="SAM" id="MobiDB-lite"/>
    </source>
</evidence>
<keyword evidence="3" id="KW-1185">Reference proteome</keyword>
<dbReference type="Proteomes" id="UP000277928">
    <property type="component" value="Unassembled WGS sequence"/>
</dbReference>
<accession>A0A3P6SSB3</accession>
<reference evidence="2 3" key="1">
    <citation type="submission" date="2018-08" db="EMBL/GenBank/DDBJ databases">
        <authorList>
            <person name="Laetsch R D."/>
            <person name="Stevens L."/>
            <person name="Kumar S."/>
            <person name="Blaxter L. M."/>
        </authorList>
    </citation>
    <scope>NUCLEOTIDE SEQUENCE [LARGE SCALE GENOMIC DNA]</scope>
</reference>
<dbReference type="EMBL" id="UYRX01000040">
    <property type="protein sequence ID" value="VDK70790.1"/>
    <property type="molecule type" value="Genomic_DNA"/>
</dbReference>